<dbReference type="SUPFAM" id="SSF102198">
    <property type="entry name" value="Putative cyclase"/>
    <property type="match status" value="1"/>
</dbReference>
<dbReference type="PANTHER" id="PTHR31118">
    <property type="entry name" value="CYCLASE-LIKE PROTEIN 2"/>
    <property type="match status" value="1"/>
</dbReference>
<proteinExistence type="predicted"/>
<dbReference type="EMBL" id="QXMN01000008">
    <property type="protein sequence ID" value="RIX82055.1"/>
    <property type="molecule type" value="Genomic_DNA"/>
</dbReference>
<dbReference type="GO" id="GO:0004061">
    <property type="term" value="F:arylformamidase activity"/>
    <property type="evidence" value="ECO:0007669"/>
    <property type="project" value="InterPro"/>
</dbReference>
<evidence type="ECO:0000313" key="2">
    <source>
        <dbReference type="Proteomes" id="UP000265619"/>
    </source>
</evidence>
<dbReference type="Gene3D" id="3.50.30.50">
    <property type="entry name" value="Putative cyclase"/>
    <property type="match status" value="1"/>
</dbReference>
<comment type="caution">
    <text evidence="1">The sequence shown here is derived from an EMBL/GenBank/DDBJ whole genome shotgun (WGS) entry which is preliminary data.</text>
</comment>
<reference evidence="1 2" key="1">
    <citation type="submission" date="2018-09" db="EMBL/GenBank/DDBJ databases">
        <title>Acidovorax cavernicola nov. sp. isolated from Gruta de las Maravillas (Aracena, Spain).</title>
        <authorList>
            <person name="Jurado V."/>
            <person name="Gutierrez-Patricio S."/>
            <person name="Gonzalez-Pimentel J.L."/>
            <person name="Miller A.Z."/>
            <person name="Laiz L."/>
            <person name="Saiz-Jimenez C."/>
        </authorList>
    </citation>
    <scope>NUCLEOTIDE SEQUENCE [LARGE SCALE GENOMIC DNA]</scope>
    <source>
        <strain evidence="1 2">1011MAR4D40.2</strain>
    </source>
</reference>
<evidence type="ECO:0000313" key="1">
    <source>
        <dbReference type="EMBL" id="RIX82055.1"/>
    </source>
</evidence>
<name>A0A9X8D6Z4_9BURK</name>
<gene>
    <name evidence="1" type="ORF">D3H34_09840</name>
</gene>
<dbReference type="InterPro" id="IPR037175">
    <property type="entry name" value="KFase_sf"/>
</dbReference>
<accession>A0A9X8D6Z4</accession>
<dbReference type="AlphaFoldDB" id="A0A9X8D6Z4"/>
<organism evidence="1 2">
    <name type="scientific">Acidovorax cavernicola</name>
    <dbReference type="NCBI Taxonomy" id="1675792"/>
    <lineage>
        <taxon>Bacteria</taxon>
        <taxon>Pseudomonadati</taxon>
        <taxon>Pseudomonadota</taxon>
        <taxon>Betaproteobacteria</taxon>
        <taxon>Burkholderiales</taxon>
        <taxon>Comamonadaceae</taxon>
        <taxon>Acidovorax</taxon>
    </lineage>
</organism>
<dbReference type="Pfam" id="PF04199">
    <property type="entry name" value="Cyclase"/>
    <property type="match status" value="1"/>
</dbReference>
<dbReference type="PANTHER" id="PTHR31118:SF32">
    <property type="entry name" value="KYNURENINE FORMAMIDASE"/>
    <property type="match status" value="1"/>
</dbReference>
<dbReference type="Proteomes" id="UP000265619">
    <property type="component" value="Unassembled WGS sequence"/>
</dbReference>
<dbReference type="GO" id="GO:0019441">
    <property type="term" value="P:L-tryptophan catabolic process to kynurenine"/>
    <property type="evidence" value="ECO:0007669"/>
    <property type="project" value="InterPro"/>
</dbReference>
<keyword evidence="2" id="KW-1185">Reference proteome</keyword>
<dbReference type="InterPro" id="IPR007325">
    <property type="entry name" value="KFase/CYL"/>
</dbReference>
<sequence>MGSGEVSKFVDSQSAESYSCIFIRTYDSKGDFMRLIDLSSTLDPHDRDLLPPAMAAAAGVVAPRVDYSHPATPDGRDRFCHFFGCSHDDLPDGEGWGSEVLNDMSSHCGTHVDAPLHSGSTCEGRTSRTIDQVELNELFCPGKVLDVRPWAQPGQAIPLDALRQALAAVGEPIRPGDAVLIRTGQERYRLGEPAFFQYPGMSREGTLFLSEQGATVLGTDAVGWDRPFAVMAQAFKDTGDKQQLWDGHKAIREKEAFIVQQLCNLGALPLRGFHVGFFPLKLARASAAPARAVAFLSH</sequence>
<protein>
    <submittedName>
        <fullName evidence="1">Cyclase family protein</fullName>
    </submittedName>
</protein>